<dbReference type="AlphaFoldDB" id="A0AAE1WIR5"/>
<evidence type="ECO:0000313" key="1">
    <source>
        <dbReference type="EMBL" id="KAK4394140.1"/>
    </source>
</evidence>
<reference evidence="1" key="2">
    <citation type="journal article" date="2024" name="Plant">
        <title>Genomic evolution and insights into agronomic trait innovations of Sesamum species.</title>
        <authorList>
            <person name="Miao H."/>
            <person name="Wang L."/>
            <person name="Qu L."/>
            <person name="Liu H."/>
            <person name="Sun Y."/>
            <person name="Le M."/>
            <person name="Wang Q."/>
            <person name="Wei S."/>
            <person name="Zheng Y."/>
            <person name="Lin W."/>
            <person name="Duan Y."/>
            <person name="Cao H."/>
            <person name="Xiong S."/>
            <person name="Wang X."/>
            <person name="Wei L."/>
            <person name="Li C."/>
            <person name="Ma Q."/>
            <person name="Ju M."/>
            <person name="Zhao R."/>
            <person name="Li G."/>
            <person name="Mu C."/>
            <person name="Tian Q."/>
            <person name="Mei H."/>
            <person name="Zhang T."/>
            <person name="Gao T."/>
            <person name="Zhang H."/>
        </authorList>
    </citation>
    <scope>NUCLEOTIDE SEQUENCE</scope>
    <source>
        <strain evidence="1">K16</strain>
    </source>
</reference>
<organism evidence="1 2">
    <name type="scientific">Sesamum angolense</name>
    <dbReference type="NCBI Taxonomy" id="2727404"/>
    <lineage>
        <taxon>Eukaryota</taxon>
        <taxon>Viridiplantae</taxon>
        <taxon>Streptophyta</taxon>
        <taxon>Embryophyta</taxon>
        <taxon>Tracheophyta</taxon>
        <taxon>Spermatophyta</taxon>
        <taxon>Magnoliopsida</taxon>
        <taxon>eudicotyledons</taxon>
        <taxon>Gunneridae</taxon>
        <taxon>Pentapetalae</taxon>
        <taxon>asterids</taxon>
        <taxon>lamiids</taxon>
        <taxon>Lamiales</taxon>
        <taxon>Pedaliaceae</taxon>
        <taxon>Sesamum</taxon>
    </lineage>
</organism>
<name>A0AAE1WIR5_9LAMI</name>
<evidence type="ECO:0000313" key="2">
    <source>
        <dbReference type="Proteomes" id="UP001289374"/>
    </source>
</evidence>
<reference evidence="1" key="1">
    <citation type="submission" date="2020-06" db="EMBL/GenBank/DDBJ databases">
        <authorList>
            <person name="Li T."/>
            <person name="Hu X."/>
            <person name="Zhang T."/>
            <person name="Song X."/>
            <person name="Zhang H."/>
            <person name="Dai N."/>
            <person name="Sheng W."/>
            <person name="Hou X."/>
            <person name="Wei L."/>
        </authorList>
    </citation>
    <scope>NUCLEOTIDE SEQUENCE</scope>
    <source>
        <strain evidence="1">K16</strain>
        <tissue evidence="1">Leaf</tissue>
    </source>
</reference>
<accession>A0AAE1WIR5</accession>
<dbReference type="Proteomes" id="UP001289374">
    <property type="component" value="Unassembled WGS sequence"/>
</dbReference>
<gene>
    <name evidence="1" type="ORF">Sango_1884800</name>
</gene>
<protein>
    <submittedName>
        <fullName evidence="1">Uncharacterized protein</fullName>
    </submittedName>
</protein>
<dbReference type="EMBL" id="JACGWL010000010">
    <property type="protein sequence ID" value="KAK4394140.1"/>
    <property type="molecule type" value="Genomic_DNA"/>
</dbReference>
<proteinExistence type="predicted"/>
<keyword evidence="2" id="KW-1185">Reference proteome</keyword>
<sequence length="141" mass="15889">MISRNSTTCQVDDAPHERCYAVPDRHVKYAAIKAFFGRKMIKGSSVQKHGIKMFSLVEKLEDLQDGFDNDTYIDVLQLFLPSYESFVLNYNMNEFEKSIHKLINMLVHYKTTIKKSAPSILVEGALTSKAKSKGPDAGKGI</sequence>
<comment type="caution">
    <text evidence="1">The sequence shown here is derived from an EMBL/GenBank/DDBJ whole genome shotgun (WGS) entry which is preliminary data.</text>
</comment>